<proteinExistence type="predicted"/>
<organism evidence="1 2">
    <name type="scientific">Comamonas avium</name>
    <dbReference type="NCBI Taxonomy" id="2762231"/>
    <lineage>
        <taxon>Bacteria</taxon>
        <taxon>Pseudomonadati</taxon>
        <taxon>Pseudomonadota</taxon>
        <taxon>Betaproteobacteria</taxon>
        <taxon>Burkholderiales</taxon>
        <taxon>Comamonadaceae</taxon>
        <taxon>Comamonas</taxon>
    </lineage>
</organism>
<keyword evidence="2" id="KW-1185">Reference proteome</keyword>
<dbReference type="Proteomes" id="UP000634919">
    <property type="component" value="Unassembled WGS sequence"/>
</dbReference>
<accession>A0ABR8S9Z2</accession>
<evidence type="ECO:0000313" key="1">
    <source>
        <dbReference type="EMBL" id="MBD7960214.1"/>
    </source>
</evidence>
<protein>
    <submittedName>
        <fullName evidence="1">Uncharacterized protein</fullName>
    </submittedName>
</protein>
<gene>
    <name evidence="1" type="ORF">H9646_06940</name>
</gene>
<reference evidence="1 2" key="1">
    <citation type="submission" date="2020-08" db="EMBL/GenBank/DDBJ databases">
        <title>A Genomic Blueprint of the Chicken Gut Microbiome.</title>
        <authorList>
            <person name="Gilroy R."/>
            <person name="Ravi A."/>
            <person name="Getino M."/>
            <person name="Pursley I."/>
            <person name="Horton D.L."/>
            <person name="Alikhan N.-F."/>
            <person name="Baker D."/>
            <person name="Gharbi K."/>
            <person name="Hall N."/>
            <person name="Watson M."/>
            <person name="Adriaenssens E.M."/>
            <person name="Foster-Nyarko E."/>
            <person name="Jarju S."/>
            <person name="Secka A."/>
            <person name="Antonio M."/>
            <person name="Oren A."/>
            <person name="Chaudhuri R."/>
            <person name="La Ragione R.M."/>
            <person name="Hildebrand F."/>
            <person name="Pallen M.J."/>
        </authorList>
    </citation>
    <scope>NUCLEOTIDE SEQUENCE [LARGE SCALE GENOMIC DNA]</scope>
    <source>
        <strain evidence="1 2">Sa2CVA6</strain>
    </source>
</reference>
<dbReference type="EMBL" id="JACSQK010000003">
    <property type="protein sequence ID" value="MBD7960214.1"/>
    <property type="molecule type" value="Genomic_DNA"/>
</dbReference>
<comment type="caution">
    <text evidence="1">The sequence shown here is derived from an EMBL/GenBank/DDBJ whole genome shotgun (WGS) entry which is preliminary data.</text>
</comment>
<sequence>MGFTEGWLEDLHKEQQTRLGLTMEVAQAACRIAMLANPVAVRQTFH</sequence>
<evidence type="ECO:0000313" key="2">
    <source>
        <dbReference type="Proteomes" id="UP000634919"/>
    </source>
</evidence>
<name>A0ABR8S9Z2_9BURK</name>